<reference evidence="1 2" key="1">
    <citation type="journal article" date="2018" name="Mol. Biol. Evol.">
        <title>Broad Genomic Sampling Reveals a Smut Pathogenic Ancestry of the Fungal Clade Ustilaginomycotina.</title>
        <authorList>
            <person name="Kijpornyongpan T."/>
            <person name="Mondo S.J."/>
            <person name="Barry K."/>
            <person name="Sandor L."/>
            <person name="Lee J."/>
            <person name="Lipzen A."/>
            <person name="Pangilinan J."/>
            <person name="LaButti K."/>
            <person name="Hainaut M."/>
            <person name="Henrissat B."/>
            <person name="Grigoriev I.V."/>
            <person name="Spatafora J.W."/>
            <person name="Aime M.C."/>
        </authorList>
    </citation>
    <scope>NUCLEOTIDE SEQUENCE [LARGE SCALE GENOMIC DNA]</scope>
    <source>
        <strain evidence="1 2">MCA 4186</strain>
    </source>
</reference>
<dbReference type="AlphaFoldDB" id="A0A316ZAK9"/>
<evidence type="ECO:0000313" key="2">
    <source>
        <dbReference type="Proteomes" id="UP000245946"/>
    </source>
</evidence>
<protein>
    <submittedName>
        <fullName evidence="1">Uncharacterized protein</fullName>
    </submittedName>
</protein>
<organism evidence="1 2">
    <name type="scientific">Tilletiopsis washingtonensis</name>
    <dbReference type="NCBI Taxonomy" id="58919"/>
    <lineage>
        <taxon>Eukaryota</taxon>
        <taxon>Fungi</taxon>
        <taxon>Dikarya</taxon>
        <taxon>Basidiomycota</taxon>
        <taxon>Ustilaginomycotina</taxon>
        <taxon>Exobasidiomycetes</taxon>
        <taxon>Entylomatales</taxon>
        <taxon>Entylomatales incertae sedis</taxon>
        <taxon>Tilletiopsis</taxon>
    </lineage>
</organism>
<proteinExistence type="predicted"/>
<accession>A0A316ZAK9</accession>
<dbReference type="EMBL" id="KZ819292">
    <property type="protein sequence ID" value="PWN98336.1"/>
    <property type="molecule type" value="Genomic_DNA"/>
</dbReference>
<gene>
    <name evidence="1" type="ORF">FA09DRAFT_329932</name>
</gene>
<dbReference type="OrthoDB" id="2940584at2759"/>
<keyword evidence="2" id="KW-1185">Reference proteome</keyword>
<name>A0A316ZAK9_9BASI</name>
<evidence type="ECO:0000313" key="1">
    <source>
        <dbReference type="EMBL" id="PWN98336.1"/>
    </source>
</evidence>
<sequence length="407" mass="44018">MRLTASLRLRTFRRLAVRATGRLPARSLAFARRAVPPSPLHSQPPLRRTLHVAMPLLALSDTRQVQGDVAARRSAAIVERFAESGIATKRPLLLDVVQALLLAALAQPAEIPQQVRFIAELLPELQRCDAEYFCEAEEPAYQQPGRAETEGAGDALRALFFQALGRDLLRACVPTSTPEPLGDGDASSSTHFLPALAHSLLAAELLRSDELRDEAWRVVDSLLARCLFTSTPHAASLVALPALLSSLDTLRAHLEPTGSARGKGRNYVWYDDAFSSPSATWGFDEVCAAFTAGPPKAVLPRAGTDSLSDGLLQQYTAAISRVEAAEQTDRSVAQMLEDYRFICEGSETLASMRGGLDQLEARAGSITSLLQKKRRQLNGATTAEQADAIASLCDELDALEGKLRALE</sequence>
<dbReference type="Proteomes" id="UP000245946">
    <property type="component" value="Unassembled WGS sequence"/>
</dbReference>
<dbReference type="GeneID" id="37269939"/>
<dbReference type="RefSeq" id="XP_025598615.1">
    <property type="nucleotide sequence ID" value="XM_025742395.1"/>
</dbReference>